<protein>
    <submittedName>
        <fullName evidence="1">Uncharacterized protein</fullName>
    </submittedName>
</protein>
<name>A0A8X7RFJ7_BRACI</name>
<proteinExistence type="predicted"/>
<organism evidence="1 2">
    <name type="scientific">Brassica carinata</name>
    <name type="common">Ethiopian mustard</name>
    <name type="synonym">Abyssinian cabbage</name>
    <dbReference type="NCBI Taxonomy" id="52824"/>
    <lineage>
        <taxon>Eukaryota</taxon>
        <taxon>Viridiplantae</taxon>
        <taxon>Streptophyta</taxon>
        <taxon>Embryophyta</taxon>
        <taxon>Tracheophyta</taxon>
        <taxon>Spermatophyta</taxon>
        <taxon>Magnoliopsida</taxon>
        <taxon>eudicotyledons</taxon>
        <taxon>Gunneridae</taxon>
        <taxon>Pentapetalae</taxon>
        <taxon>rosids</taxon>
        <taxon>malvids</taxon>
        <taxon>Brassicales</taxon>
        <taxon>Brassicaceae</taxon>
        <taxon>Brassiceae</taxon>
        <taxon>Brassica</taxon>
    </lineage>
</organism>
<evidence type="ECO:0000313" key="1">
    <source>
        <dbReference type="EMBL" id="KAG2287285.1"/>
    </source>
</evidence>
<dbReference type="AlphaFoldDB" id="A0A8X7RFJ7"/>
<reference evidence="1 2" key="1">
    <citation type="submission" date="2020-02" db="EMBL/GenBank/DDBJ databases">
        <authorList>
            <person name="Ma Q."/>
            <person name="Huang Y."/>
            <person name="Song X."/>
            <person name="Pei D."/>
        </authorList>
    </citation>
    <scope>NUCLEOTIDE SEQUENCE [LARGE SCALE GENOMIC DNA]</scope>
    <source>
        <strain evidence="1">Sxm20200214</strain>
        <tissue evidence="1">Leaf</tissue>
    </source>
</reference>
<dbReference type="EMBL" id="JAAMPC010000010">
    <property type="protein sequence ID" value="KAG2287285.1"/>
    <property type="molecule type" value="Genomic_DNA"/>
</dbReference>
<sequence length="99" mass="10611">MSIVHEPTSHPLGLASNVTAHNGYFNGSIGLGPTESMPPECALQVLNLMFARCIETTSEDLLQTCPNKSSAFSWSAEETLCLVRYSSRSSPVCSSCTLV</sequence>
<accession>A0A8X7RFJ7</accession>
<evidence type="ECO:0000313" key="2">
    <source>
        <dbReference type="Proteomes" id="UP000886595"/>
    </source>
</evidence>
<comment type="caution">
    <text evidence="1">The sequence shown here is derived from an EMBL/GenBank/DDBJ whole genome shotgun (WGS) entry which is preliminary data.</text>
</comment>
<keyword evidence="2" id="KW-1185">Reference proteome</keyword>
<gene>
    <name evidence="1" type="ORF">Bca52824_046889</name>
</gene>
<dbReference type="Proteomes" id="UP000886595">
    <property type="component" value="Unassembled WGS sequence"/>
</dbReference>